<accession>A0AAD9HAF1</accession>
<comment type="caution">
    <text evidence="2">The sequence shown here is derived from an EMBL/GenBank/DDBJ whole genome shotgun (WGS) entry which is preliminary data.</text>
</comment>
<evidence type="ECO:0000313" key="2">
    <source>
        <dbReference type="EMBL" id="KAK2024352.1"/>
    </source>
</evidence>
<dbReference type="Proteomes" id="UP001232148">
    <property type="component" value="Unassembled WGS sequence"/>
</dbReference>
<feature type="region of interest" description="Disordered" evidence="1">
    <location>
        <begin position="97"/>
        <end position="144"/>
    </location>
</feature>
<dbReference type="AlphaFoldDB" id="A0AAD9HAF1"/>
<evidence type="ECO:0000313" key="3">
    <source>
        <dbReference type="Proteomes" id="UP001232148"/>
    </source>
</evidence>
<dbReference type="EMBL" id="MU842967">
    <property type="protein sequence ID" value="KAK2024352.1"/>
    <property type="molecule type" value="Genomic_DNA"/>
</dbReference>
<keyword evidence="3" id="KW-1185">Reference proteome</keyword>
<organism evidence="2 3">
    <name type="scientific">Colletotrichum zoysiae</name>
    <dbReference type="NCBI Taxonomy" id="1216348"/>
    <lineage>
        <taxon>Eukaryota</taxon>
        <taxon>Fungi</taxon>
        <taxon>Dikarya</taxon>
        <taxon>Ascomycota</taxon>
        <taxon>Pezizomycotina</taxon>
        <taxon>Sordariomycetes</taxon>
        <taxon>Hypocreomycetidae</taxon>
        <taxon>Glomerellales</taxon>
        <taxon>Glomerellaceae</taxon>
        <taxon>Colletotrichum</taxon>
        <taxon>Colletotrichum graminicola species complex</taxon>
    </lineage>
</organism>
<feature type="compositionally biased region" description="Basic and acidic residues" evidence="1">
    <location>
        <begin position="126"/>
        <end position="135"/>
    </location>
</feature>
<feature type="compositionally biased region" description="Low complexity" evidence="1">
    <location>
        <begin position="99"/>
        <end position="114"/>
    </location>
</feature>
<proteinExistence type="predicted"/>
<evidence type="ECO:0000256" key="1">
    <source>
        <dbReference type="SAM" id="MobiDB-lite"/>
    </source>
</evidence>
<name>A0AAD9HAF1_9PEZI</name>
<reference evidence="2" key="1">
    <citation type="submission" date="2021-06" db="EMBL/GenBank/DDBJ databases">
        <title>Comparative genomics, transcriptomics and evolutionary studies reveal genomic signatures of adaptation to plant cell wall in hemibiotrophic fungi.</title>
        <authorList>
            <consortium name="DOE Joint Genome Institute"/>
            <person name="Baroncelli R."/>
            <person name="Diaz J.F."/>
            <person name="Benocci T."/>
            <person name="Peng M."/>
            <person name="Battaglia E."/>
            <person name="Haridas S."/>
            <person name="Andreopoulos W."/>
            <person name="Labutti K."/>
            <person name="Pangilinan J."/>
            <person name="Floch G.L."/>
            <person name="Makela M.R."/>
            <person name="Henrissat B."/>
            <person name="Grigoriev I.V."/>
            <person name="Crouch J.A."/>
            <person name="De Vries R.P."/>
            <person name="Sukno S.A."/>
            <person name="Thon M.R."/>
        </authorList>
    </citation>
    <scope>NUCLEOTIDE SEQUENCE</scope>
    <source>
        <strain evidence="2">MAFF235873</strain>
    </source>
</reference>
<protein>
    <submittedName>
        <fullName evidence="2">Uncharacterized protein</fullName>
    </submittedName>
</protein>
<gene>
    <name evidence="2" type="ORF">LX32DRAFT_107201</name>
</gene>
<sequence length="199" mass="22005">MRCSSSSSPAAPPCPALSCPVLPCPALPPSSCGMAPGRMPRRHFQNISPGPLVCALPRWRIVFPFSLATCRRQWQPNPTLLLTRHASSIDMSSVVGRLSAGPMPNANNGGNSSSHTAPYQATAKQKHMDKGRSEQTDTSGEYEPPELASLARSWGSGLQKASTQNEQVQYHARYAYRSSKIWNRLFQFLRFSMWRRTES</sequence>